<evidence type="ECO:0000259" key="5">
    <source>
        <dbReference type="SMART" id="SM00736"/>
    </source>
</evidence>
<dbReference type="PRINTS" id="PR00313">
    <property type="entry name" value="CABNDNGRPT"/>
</dbReference>
<evidence type="ECO:0000313" key="7">
    <source>
        <dbReference type="Proteomes" id="UP000254437"/>
    </source>
</evidence>
<gene>
    <name evidence="6" type="primary">cya_2</name>
    <name evidence="6" type="ORF">NCTC10359_01160</name>
</gene>
<feature type="region of interest" description="Disordered" evidence="4">
    <location>
        <begin position="823"/>
        <end position="844"/>
    </location>
</feature>
<dbReference type="Pfam" id="PF00353">
    <property type="entry name" value="HemolysinCabind"/>
    <property type="match status" value="8"/>
</dbReference>
<dbReference type="InterPro" id="IPR006644">
    <property type="entry name" value="Cadg"/>
</dbReference>
<dbReference type="Pfam" id="PF05345">
    <property type="entry name" value="He_PIG"/>
    <property type="match status" value="1"/>
</dbReference>
<evidence type="ECO:0000256" key="3">
    <source>
        <dbReference type="ARBA" id="ARBA00022837"/>
    </source>
</evidence>
<sequence>MSNVNQSSSLSDFVNERIIDSLKAVRDNTINTSVGFYVDSEGNVQSDANAGIFVSNANKLLSAIILEETLQSLYGLKAIDKIKNISDESFNAIGLSVQKQWLSDAINQLQDSANKTDNLAKKEIYQNSINTINAQLQNVNNNIQSKLSHIGVSGVDVHKSNAQEVMQKIFDKDLGSYANGIDDKIFKSLSHVFNGGTLAFLLSNEIDAKNPEELLDRATYWTNWATSSILTIFPKWDVPFNDGAFKMLSQVKSLSHPNLTALAARGVIVGIATDVAFKGGYWLGEEIIWGKIFEIAFGQELYEMDWFIEFSDKFYSAYLGHLDATELNAVIAFNTMILGNFVNKQGKSVVMEDTAILFSAKDYQEMSFEKALHIYKVLHKAITGTDSADNITTADDMIQSMEQAYPFFKELRGKTMIIPQSFKETTNYGELALQDNELAMAYRFSLQHLLPMVITDLDYSKYNQNGELELYSKDNPNGMTQEYLEARNEMLSFKLQYSDMDIDYDDKLQVFGLLPLPVVQGDHIYQDLDSNLKLDIDGVDIDGNHYNVFGGKGNDTIKGGSITDKLFGGKGNDTLDGGKGNDYLEGGADFDTYHIKDHDTIYDADGKGHILFNNKPLPTDFILKQGASGIWEAKDSAGNVLYTAHRIGDDLSIYDTKVPDIARIKDFFNIAIANGTTYTALSINLGDSQEDIDKNRTYTIKAIDGFLSHIGTGAFPAQYLDIYGSNKTDTIFGTGRKYLNIDAGDGHDLIFGGDMADVIRGGAGNDVISGSPISYELRDPTDPEIPKEDHDLLIGGEGNDLISAGIGDDIIWVDHEYKSNGKTPIHTDSNNPNNTHNNKKGDWALGGRGDDVIHGGANQDFLQGGADSDIIYGGGGDDVILGDGYVRFGVKSVSIVHNDTVIHTPTPISVHPLVPVFTNLTPTIIPAKKPTIEYGYTNGKYLETRLGNEYIRDAKTFDWQLQIDADKGDYTITPHEEVKLSYDKHAFESEHANDFLYGGKGDDLIIGQYGNDYLDGGEGDDILWGDDNRDENIEGNDTLKGGAGRDRLIGGKGNDTYVFDLEDLAKSGADDKTIIDSDNSGIIKINHYDLTGTQFFKSANASNLYQSDDGKFDLIRYDNGNYSLLSKDFNASIAIKDTPTTKDGDNDILLGMILKETKNTAPIVHNRVSDQMVLAGRDIALGLGEVFLDADGDELTYSIQGADGLHFDPATKMLTGRAPDKGVFNITLTATDPKGEHANTSFTLRVNERPTLVSALTLPLVLSQDDAMMQMGLDKLFVDNNGDALSYSLSANSLSGIYIDNNHLIIDPATTEIGMHDITITATDSFGQSVSTNASFTIKGSEPIVMPEPVLPITPTPDPITVGKRYVGKLGADDITGDDKANTMSGLTGDDVLSGGRGNDTLIGGFGHDTLIGGLDNDLLIGGYGNDTYLYHKGDGLDTIRDVGGLDILKISGLTLSDLGFAKQGNHLFIDVKQNDDGIIIEDYFKSGSIIPSQKSFPNIERIYINDKFVGHDEIIKMADVVI</sequence>
<dbReference type="Gene3D" id="2.150.10.10">
    <property type="entry name" value="Serralysin-like metalloprotease, C-terminal"/>
    <property type="match status" value="5"/>
</dbReference>
<dbReference type="SUPFAM" id="SSF51120">
    <property type="entry name" value="beta-Roll"/>
    <property type="match status" value="4"/>
</dbReference>
<dbReference type="EMBL" id="UGQU01000002">
    <property type="protein sequence ID" value="STZ62757.1"/>
    <property type="molecule type" value="Genomic_DNA"/>
</dbReference>
<dbReference type="InterPro" id="IPR015919">
    <property type="entry name" value="Cadherin-like_sf"/>
</dbReference>
<comment type="subcellular location">
    <subcellularLocation>
        <location evidence="1">Secreted</location>
    </subcellularLocation>
</comment>
<dbReference type="InterPro" id="IPR050557">
    <property type="entry name" value="RTX_toxin/Mannuronan_C5-epim"/>
</dbReference>
<evidence type="ECO:0000256" key="4">
    <source>
        <dbReference type="SAM" id="MobiDB-lite"/>
    </source>
</evidence>
<dbReference type="Proteomes" id="UP000254437">
    <property type="component" value="Unassembled WGS sequence"/>
</dbReference>
<name>A0A378TPV5_MORLA</name>
<dbReference type="STRING" id="477.A9309_10710"/>
<accession>A0A378TPV5</accession>
<evidence type="ECO:0000256" key="1">
    <source>
        <dbReference type="ARBA" id="ARBA00004613"/>
    </source>
</evidence>
<reference evidence="6 7" key="1">
    <citation type="submission" date="2018-06" db="EMBL/GenBank/DDBJ databases">
        <authorList>
            <consortium name="Pathogen Informatics"/>
            <person name="Doyle S."/>
        </authorList>
    </citation>
    <scope>NUCLEOTIDE SEQUENCE [LARGE SCALE GENOMIC DNA]</scope>
    <source>
        <strain evidence="6 7">NCTC10359</strain>
    </source>
</reference>
<dbReference type="SMART" id="SM00736">
    <property type="entry name" value="CADG"/>
    <property type="match status" value="1"/>
</dbReference>
<dbReference type="GO" id="GO:0016020">
    <property type="term" value="C:membrane"/>
    <property type="evidence" value="ECO:0007669"/>
    <property type="project" value="InterPro"/>
</dbReference>
<dbReference type="InterPro" id="IPR001343">
    <property type="entry name" value="Hemolysn_Ca-bd"/>
</dbReference>
<dbReference type="PANTHER" id="PTHR38340:SF1">
    <property type="entry name" value="S-LAYER PROTEIN"/>
    <property type="match status" value="1"/>
</dbReference>
<dbReference type="InterPro" id="IPR011049">
    <property type="entry name" value="Serralysin-like_metalloprot_C"/>
</dbReference>
<dbReference type="SUPFAM" id="SSF49313">
    <property type="entry name" value="Cadherin-like"/>
    <property type="match status" value="1"/>
</dbReference>
<dbReference type="InterPro" id="IPR013783">
    <property type="entry name" value="Ig-like_fold"/>
</dbReference>
<dbReference type="Gene3D" id="2.60.40.10">
    <property type="entry name" value="Immunoglobulins"/>
    <property type="match status" value="1"/>
</dbReference>
<dbReference type="InterPro" id="IPR018511">
    <property type="entry name" value="Hemolysin-typ_Ca-bd_CS"/>
</dbReference>
<dbReference type="PANTHER" id="PTHR38340">
    <property type="entry name" value="S-LAYER PROTEIN"/>
    <property type="match status" value="1"/>
</dbReference>
<keyword evidence="2" id="KW-0964">Secreted</keyword>
<dbReference type="PROSITE" id="PS00330">
    <property type="entry name" value="HEMOLYSIN_CALCIUM"/>
    <property type="match status" value="5"/>
</dbReference>
<protein>
    <submittedName>
        <fullName evidence="6">Cyclolysin</fullName>
    </submittedName>
</protein>
<dbReference type="GO" id="GO:0005576">
    <property type="term" value="C:extracellular region"/>
    <property type="evidence" value="ECO:0007669"/>
    <property type="project" value="UniProtKB-SubCell"/>
</dbReference>
<feature type="domain" description="Dystroglycan-type cadherin-like" evidence="5">
    <location>
        <begin position="1163"/>
        <end position="1253"/>
    </location>
</feature>
<evidence type="ECO:0000313" key="6">
    <source>
        <dbReference type="EMBL" id="STZ62757.1"/>
    </source>
</evidence>
<evidence type="ECO:0000256" key="2">
    <source>
        <dbReference type="ARBA" id="ARBA00022525"/>
    </source>
</evidence>
<dbReference type="RefSeq" id="WP_115006524.1">
    <property type="nucleotide sequence ID" value="NZ_UGQU01000002.1"/>
</dbReference>
<organism evidence="6 7">
    <name type="scientific">Moraxella lacunata</name>
    <dbReference type="NCBI Taxonomy" id="477"/>
    <lineage>
        <taxon>Bacteria</taxon>
        <taxon>Pseudomonadati</taxon>
        <taxon>Pseudomonadota</taxon>
        <taxon>Gammaproteobacteria</taxon>
        <taxon>Moraxellales</taxon>
        <taxon>Moraxellaceae</taxon>
        <taxon>Moraxella</taxon>
    </lineage>
</organism>
<proteinExistence type="predicted"/>
<keyword evidence="3" id="KW-0106">Calcium</keyword>
<dbReference type="GO" id="GO:0005509">
    <property type="term" value="F:calcium ion binding"/>
    <property type="evidence" value="ECO:0007669"/>
    <property type="project" value="InterPro"/>
</dbReference>